<keyword evidence="6" id="KW-1185">Reference proteome</keyword>
<dbReference type="GO" id="GO:0005975">
    <property type="term" value="P:carbohydrate metabolic process"/>
    <property type="evidence" value="ECO:0007669"/>
    <property type="project" value="InterPro"/>
</dbReference>
<dbReference type="AlphaFoldDB" id="A0A7W9WWQ3"/>
<evidence type="ECO:0000256" key="1">
    <source>
        <dbReference type="ARBA" id="ARBA00008834"/>
    </source>
</evidence>
<dbReference type="GO" id="GO:0004650">
    <property type="term" value="F:polygalacturonase activity"/>
    <property type="evidence" value="ECO:0007669"/>
    <property type="project" value="InterPro"/>
</dbReference>
<dbReference type="Proteomes" id="UP000571554">
    <property type="component" value="Unassembled WGS sequence"/>
</dbReference>
<evidence type="ECO:0000256" key="2">
    <source>
        <dbReference type="ARBA" id="ARBA00022801"/>
    </source>
</evidence>
<dbReference type="InterPro" id="IPR012334">
    <property type="entry name" value="Pectin_lyas_fold"/>
</dbReference>
<keyword evidence="3 4" id="KW-0326">Glycosidase</keyword>
<dbReference type="Pfam" id="PF00295">
    <property type="entry name" value="Glyco_hydro_28"/>
    <property type="match status" value="1"/>
</dbReference>
<dbReference type="EMBL" id="JACHBW010000054">
    <property type="protein sequence ID" value="MBB6107234.1"/>
    <property type="molecule type" value="Genomic_DNA"/>
</dbReference>
<organism evidence="5 6">
    <name type="scientific">Paraburkholderia bannensis</name>
    <dbReference type="NCBI Taxonomy" id="765414"/>
    <lineage>
        <taxon>Bacteria</taxon>
        <taxon>Pseudomonadati</taxon>
        <taxon>Pseudomonadota</taxon>
        <taxon>Betaproteobacteria</taxon>
        <taxon>Burkholderiales</taxon>
        <taxon>Burkholderiaceae</taxon>
        <taxon>Paraburkholderia</taxon>
    </lineage>
</organism>
<gene>
    <name evidence="5" type="ORF">F4827_007116</name>
</gene>
<name>A0A7W9WWQ3_9BURK</name>
<dbReference type="Gene3D" id="2.160.20.10">
    <property type="entry name" value="Single-stranded right-handed beta-helix, Pectin lyase-like"/>
    <property type="match status" value="1"/>
</dbReference>
<reference evidence="5 6" key="1">
    <citation type="submission" date="2020-08" db="EMBL/GenBank/DDBJ databases">
        <title>Above-ground endophytic microbial communities from plants in different locations in the United States.</title>
        <authorList>
            <person name="Frank C."/>
        </authorList>
    </citation>
    <scope>NUCLEOTIDE SEQUENCE [LARGE SCALE GENOMIC DNA]</scope>
    <source>
        <strain evidence="5 6">WP4_2_2</strain>
    </source>
</reference>
<evidence type="ECO:0000313" key="5">
    <source>
        <dbReference type="EMBL" id="MBB6107234.1"/>
    </source>
</evidence>
<evidence type="ECO:0000313" key="6">
    <source>
        <dbReference type="Proteomes" id="UP000571554"/>
    </source>
</evidence>
<dbReference type="InterPro" id="IPR011050">
    <property type="entry name" value="Pectin_lyase_fold/virulence"/>
</dbReference>
<dbReference type="InterPro" id="IPR000743">
    <property type="entry name" value="Glyco_hydro_28"/>
</dbReference>
<proteinExistence type="inferred from homology"/>
<protein>
    <submittedName>
        <fullName evidence="5">Polygalacturonase</fullName>
    </submittedName>
</protein>
<dbReference type="SUPFAM" id="SSF51126">
    <property type="entry name" value="Pectin lyase-like"/>
    <property type="match status" value="1"/>
</dbReference>
<dbReference type="PROSITE" id="PS00502">
    <property type="entry name" value="POLYGALACTURONASE"/>
    <property type="match status" value="1"/>
</dbReference>
<comment type="similarity">
    <text evidence="1 4">Belongs to the glycosyl hydrolase 28 family.</text>
</comment>
<evidence type="ECO:0000256" key="4">
    <source>
        <dbReference type="RuleBase" id="RU361169"/>
    </source>
</evidence>
<keyword evidence="2 4" id="KW-0378">Hydrolase</keyword>
<evidence type="ECO:0000256" key="3">
    <source>
        <dbReference type="ARBA" id="ARBA00023295"/>
    </source>
</evidence>
<sequence>MLADGVKFNTGDDCIAIKSGKANDTEYGPAQHHVIQNCTMNSGHGGLTLGSEMSAGVQNIYARNLSMLNEN</sequence>
<comment type="caution">
    <text evidence="5">The sequence shown here is derived from an EMBL/GenBank/DDBJ whole genome shotgun (WGS) entry which is preliminary data.</text>
</comment>
<accession>A0A7W9WWQ3</accession>